<comment type="catalytic activity">
    <reaction evidence="14 15">
        <text>a ubiquinone + NADH + 5 H(+)(in) = a ubiquinol + NAD(+) + 4 H(+)(out)</text>
        <dbReference type="Rhea" id="RHEA:29091"/>
        <dbReference type="Rhea" id="RHEA-COMP:9565"/>
        <dbReference type="Rhea" id="RHEA-COMP:9566"/>
        <dbReference type="ChEBI" id="CHEBI:15378"/>
        <dbReference type="ChEBI" id="CHEBI:16389"/>
        <dbReference type="ChEBI" id="CHEBI:17976"/>
        <dbReference type="ChEBI" id="CHEBI:57540"/>
        <dbReference type="ChEBI" id="CHEBI:57945"/>
        <dbReference type="EC" id="7.1.1.2"/>
    </reaction>
</comment>
<feature type="transmembrane region" description="Helical" evidence="15">
    <location>
        <begin position="34"/>
        <end position="67"/>
    </location>
</feature>
<feature type="transmembrane region" description="Helical" evidence="15">
    <location>
        <begin position="79"/>
        <end position="102"/>
    </location>
</feature>
<dbReference type="GeneID" id="43964922"/>
<comment type="subcellular location">
    <subcellularLocation>
        <location evidence="1 15">Mitochondrion membrane</location>
        <topology evidence="1 15">Multi-pass membrane protein</topology>
    </subcellularLocation>
</comment>
<dbReference type="Gene3D" id="1.20.120.1200">
    <property type="entry name" value="NADH-ubiquinone/plastoquinone oxidoreductase chain 6, subunit NuoJ"/>
    <property type="match status" value="1"/>
</dbReference>
<keyword evidence="8 15" id="KW-1278">Translocase</keyword>
<evidence type="ECO:0000256" key="2">
    <source>
        <dbReference type="ARBA" id="ARBA00005698"/>
    </source>
</evidence>
<evidence type="ECO:0000256" key="11">
    <source>
        <dbReference type="ARBA" id="ARBA00023027"/>
    </source>
</evidence>
<name>A0A6C0FCP2_9ECHI</name>
<keyword evidence="9 15" id="KW-0249">Electron transport</keyword>
<keyword evidence="7 15" id="KW-0812">Transmembrane</keyword>
<dbReference type="RefSeq" id="YP_009730161.1">
    <property type="nucleotide sequence ID" value="NC_045938.1"/>
</dbReference>
<dbReference type="Pfam" id="PF00499">
    <property type="entry name" value="Oxidored_q3"/>
    <property type="match status" value="1"/>
</dbReference>
<keyword evidence="5 15" id="KW-0813">Transport</keyword>
<feature type="transmembrane region" description="Helical" evidence="15">
    <location>
        <begin position="122"/>
        <end position="149"/>
    </location>
</feature>
<keyword evidence="6 15" id="KW-0679">Respiratory chain</keyword>
<evidence type="ECO:0000256" key="3">
    <source>
        <dbReference type="ARBA" id="ARBA00012944"/>
    </source>
</evidence>
<gene>
    <name evidence="16" type="primary">ND6</name>
</gene>
<keyword evidence="10 15" id="KW-1133">Transmembrane helix</keyword>
<evidence type="ECO:0000256" key="15">
    <source>
        <dbReference type="RuleBase" id="RU004430"/>
    </source>
</evidence>
<keyword evidence="11 15" id="KW-0520">NAD</keyword>
<evidence type="ECO:0000256" key="12">
    <source>
        <dbReference type="ARBA" id="ARBA00023128"/>
    </source>
</evidence>
<dbReference type="PANTHER" id="PTHR11435">
    <property type="entry name" value="NADH UBIQUINONE OXIDOREDUCTASE SUBUNIT ND6"/>
    <property type="match status" value="1"/>
</dbReference>
<dbReference type="InterPro" id="IPR042106">
    <property type="entry name" value="Nuo/plastoQ_OxRdtase_6_NuoJ"/>
</dbReference>
<keyword evidence="15" id="KW-0830">Ubiquinone</keyword>
<evidence type="ECO:0000256" key="9">
    <source>
        <dbReference type="ARBA" id="ARBA00022982"/>
    </source>
</evidence>
<protein>
    <recommendedName>
        <fullName evidence="4 15">NADH-ubiquinone oxidoreductase chain 6</fullName>
        <ecNumber evidence="3 15">7.1.1.2</ecNumber>
    </recommendedName>
</protein>
<dbReference type="EC" id="7.1.1.2" evidence="3 15"/>
<evidence type="ECO:0000256" key="4">
    <source>
        <dbReference type="ARBA" id="ARBA00021095"/>
    </source>
</evidence>
<keyword evidence="13 15" id="KW-0472">Membrane</keyword>
<evidence type="ECO:0000256" key="5">
    <source>
        <dbReference type="ARBA" id="ARBA00022448"/>
    </source>
</evidence>
<dbReference type="InterPro" id="IPR001457">
    <property type="entry name" value="NADH_UbQ/plastoQ_OxRdtase_su6"/>
</dbReference>
<evidence type="ECO:0000256" key="13">
    <source>
        <dbReference type="ARBA" id="ARBA00023136"/>
    </source>
</evidence>
<dbReference type="GO" id="GO:0008137">
    <property type="term" value="F:NADH dehydrogenase (ubiquinone) activity"/>
    <property type="evidence" value="ECO:0007669"/>
    <property type="project" value="UniProtKB-UniRule"/>
</dbReference>
<dbReference type="AlphaFoldDB" id="A0A6C0FCP2"/>
<organism evidence="16">
    <name type="scientific">Amphiura sinicola</name>
    <dbReference type="NCBI Taxonomy" id="2705302"/>
    <lineage>
        <taxon>Eukaryota</taxon>
        <taxon>Metazoa</taxon>
        <taxon>Echinodermata</taxon>
        <taxon>Eleutherozoa</taxon>
        <taxon>Asterozoa</taxon>
        <taxon>Ophiuroidea</taxon>
        <taxon>Myophiuroidea</taxon>
        <taxon>Metophiurida</taxon>
        <taxon>Ophintegrida</taxon>
        <taxon>Amphilepidida</taxon>
        <taxon>Ophiurina</taxon>
        <taxon>Gnathophiurina</taxon>
        <taxon>Amphiuroidea</taxon>
        <taxon>Amphiuridae</taxon>
        <taxon>Amphiura</taxon>
    </lineage>
</organism>
<dbReference type="GO" id="GO:0031966">
    <property type="term" value="C:mitochondrial membrane"/>
    <property type="evidence" value="ECO:0007669"/>
    <property type="project" value="UniProtKB-SubCell"/>
</dbReference>
<accession>A0A6C0FCP2</accession>
<evidence type="ECO:0000256" key="14">
    <source>
        <dbReference type="ARBA" id="ARBA00049551"/>
    </source>
</evidence>
<dbReference type="CTD" id="4541"/>
<dbReference type="EMBL" id="MK343094">
    <property type="protein sequence ID" value="QHT54217.1"/>
    <property type="molecule type" value="Genomic_DNA"/>
</dbReference>
<dbReference type="PANTHER" id="PTHR11435:SF1">
    <property type="entry name" value="NADH-UBIQUINONE OXIDOREDUCTASE CHAIN 6"/>
    <property type="match status" value="1"/>
</dbReference>
<proteinExistence type="inferred from homology"/>
<evidence type="ECO:0000256" key="8">
    <source>
        <dbReference type="ARBA" id="ARBA00022967"/>
    </source>
</evidence>
<reference evidence="16" key="1">
    <citation type="journal article" date="2019" name="Mar. Biol. Res.">
        <title>Mitochondrial gene rearrangement and phylogenetic relationships in the Amphilepidida and Ophiacanthida (Echinodermata, Ophiuroidea).</title>
        <authorList>
            <person name="Lee T."/>
            <person name="Bae Y.J."/>
            <person name="Shin S."/>
        </authorList>
    </citation>
    <scope>NUCLEOTIDE SEQUENCE</scope>
</reference>
<evidence type="ECO:0000256" key="10">
    <source>
        <dbReference type="ARBA" id="ARBA00022989"/>
    </source>
</evidence>
<dbReference type="InterPro" id="IPR050269">
    <property type="entry name" value="ComplexI_Subunit6"/>
</dbReference>
<comment type="function">
    <text evidence="15">Core subunit of the mitochondrial membrane respiratory chain NADH dehydrogenase (Complex I) which catalyzes electron transfer from NADH through the respiratory chain, using ubiquinone as an electron acceptor. Essential for the catalytic activity and assembly of complex I.</text>
</comment>
<comment type="similarity">
    <text evidence="2 15">Belongs to the complex I subunit 6 family.</text>
</comment>
<geneLocation type="mitochondrion" evidence="16"/>
<evidence type="ECO:0000313" key="16">
    <source>
        <dbReference type="EMBL" id="QHT54217.1"/>
    </source>
</evidence>
<keyword evidence="12 15" id="KW-0496">Mitochondrion</keyword>
<sequence>MMTLMILMIIGGGAIVMGSRSPYFGIFGVLLQSLGYSGICCLLGASFFGLLIVLVYIGGMMVVFLFSTILSAERHPSSSWLSSLINFLLLLTISPFLWTYSGTLNFPLTLVSLNSESVLGEVFGLFGLFTLLVGIILLWALIVVLLFGFEHSRNSLRKL</sequence>
<evidence type="ECO:0000256" key="7">
    <source>
        <dbReference type="ARBA" id="ARBA00022692"/>
    </source>
</evidence>
<evidence type="ECO:0000256" key="1">
    <source>
        <dbReference type="ARBA" id="ARBA00004225"/>
    </source>
</evidence>
<evidence type="ECO:0000256" key="6">
    <source>
        <dbReference type="ARBA" id="ARBA00022660"/>
    </source>
</evidence>